<evidence type="ECO:0000313" key="4">
    <source>
        <dbReference type="EMBL" id="EDX72729.1"/>
    </source>
</evidence>
<keyword evidence="5" id="KW-1185">Reference proteome</keyword>
<evidence type="ECO:0000256" key="1">
    <source>
        <dbReference type="SAM" id="Coils"/>
    </source>
</evidence>
<accession>B4VZD9</accession>
<dbReference type="SUPFAM" id="SSF56935">
    <property type="entry name" value="Porins"/>
    <property type="match status" value="1"/>
</dbReference>
<dbReference type="EMBL" id="DS989862">
    <property type="protein sequence ID" value="EDX72729.1"/>
    <property type="molecule type" value="Genomic_DNA"/>
</dbReference>
<keyword evidence="1" id="KW-0175">Coiled coil</keyword>
<evidence type="ECO:0000256" key="2">
    <source>
        <dbReference type="SAM" id="MobiDB-lite"/>
    </source>
</evidence>
<keyword evidence="3" id="KW-1133">Transmembrane helix</keyword>
<sequence length="1401" mass="154774">MKNTQDQNRWDDSSQAKLLRFTLYFSLLKSIDDYSVPGKRWLSSMSLGLLVILVGMIGIIPMAKADELLPEADTEGWQLGKAEAREKEAEGIDTEALSTSNLPDPQHEIATLSDGVEEESQLIEKQTIEPSTSNLLPSESDNFADTLSESIAQSHSSENLGDIEPARMESPLAPLPKVIRDEGNEVQQNQSVGADLTDNLSQETDNLSQPAQFDQSVGADLTDNLSQETGEAETAESELEAFQDEFSRTAQQTINNGLQLAPGDIRILTPEPGTIGDRTTDLMIQYHADSQVQVTINQQPVSAQTRTTIERDETQAIVTQIWYGVSLKKGDNTITVAPDNGTPVSLELTVDPIADQTDVQISLTPVGDPRVPADGRSTITIEGSITRESGELIEEDAVVTLTAAAGEFVGADYDDDQLGFQVLAKNGQFSARLQSGLDAQKVRIRAAIERLGVPDIEQITLEESTLSAAIPTFSEPIQAYTQIEFVTHLRPSLVSGVINLRIGEAGTNFWESRREFLNPDLIDDGLEADLDSAIFATGRIGEWLFTGAYNSDRPLNETCDGITRLFRGPQFCENQYPVYGDSSTVDYITPSKDSVYLRFERSSLVPGAEPDYAMWGDYNTTEFTRASQEFTATARALHGFKGNYNLGNLQVTALFSPDVEGFQRDTILPDGTSGYYFLSRRLLIPGSENVYIETEELNRPGTVIERKALYRGPDYEIDYDRGSLLFRRPMRATEFDPFGNTLVRRIVVTYQFEADDDTNIYGGRLQYNFSQDFQQERWIGTTYLRENQGLQNFELYGADFLVSLGTQGRIVGEYGHSTNESSFMGLVTGNAYRLEAVNAFSDRIQGRAYYRSVEEGFANNATTSFTPGQTRYGANVAAQLSENTNVRVSFDHEDNFGTAAEDRSLVEFFDPFNEDNIFNRASEALPGSRVDNSLTTFRAGVQQQIGTSDLSLEYVNRSREDNLGDTFDTNTSQLVSRLNVPLNEVLTFRTQNELSLDDSDPLYPNRTTVGLDWAVEPGVTLRLAHQFFDGGLLDDNSITSLETITQYQLGENTSISSRYSVIGGMNGMTGQAALGLKHGILLAPGLRVNLGYERIADDIFESTAAGDRFRQPYAVGQSAASLGLTERDSFSVGVEYTANPDFKASARLEHRDSSAGDNTVISAAALGKVSPSLTALFRYQQASAASQLLEDLDDTLSVKLGLAYRNPFDDRFNALMRYEYRKNPSTIPDTLLFGSGTGSNDHVLSGEGIYAPNWRWEFYGKFALRRSTTDLADNFSNSSTIYLGQSRITYRLGYRMDLAVEGRWIGQPSVDFDEWGWALETGYYVTPDLRVGVGYSFGSVDDRDFTGYRSEGGPYLNVTFKVNELFGGFGRQKVAPPPQQEESQVQPVANNEPAANPTSEE</sequence>
<feature type="coiled-coil region" evidence="1">
    <location>
        <begin position="225"/>
        <end position="252"/>
    </location>
</feature>
<proteinExistence type="predicted"/>
<evidence type="ECO:0000313" key="5">
    <source>
        <dbReference type="Proteomes" id="UP000003835"/>
    </source>
</evidence>
<keyword evidence="3" id="KW-0812">Transmembrane</keyword>
<feature type="transmembrane region" description="Helical" evidence="3">
    <location>
        <begin position="41"/>
        <end position="63"/>
    </location>
</feature>
<evidence type="ECO:0000256" key="3">
    <source>
        <dbReference type="SAM" id="Phobius"/>
    </source>
</evidence>
<name>B4VZD9_9CYAN</name>
<protein>
    <submittedName>
        <fullName evidence="4">Uncharacterized protein</fullName>
    </submittedName>
</protein>
<dbReference type="HOGENOM" id="CLU_003800_0_0_3"/>
<keyword evidence="3" id="KW-0472">Membrane</keyword>
<dbReference type="RefSeq" id="WP_006104183.1">
    <property type="nucleotide sequence ID" value="NZ_DS989862.1"/>
</dbReference>
<reference evidence="4 5" key="1">
    <citation type="submission" date="2008-07" db="EMBL/GenBank/DDBJ databases">
        <authorList>
            <person name="Tandeau de Marsac N."/>
            <person name="Ferriera S."/>
            <person name="Johnson J."/>
            <person name="Kravitz S."/>
            <person name="Beeson K."/>
            <person name="Sutton G."/>
            <person name="Rogers Y.-H."/>
            <person name="Friedman R."/>
            <person name="Frazier M."/>
            <person name="Venter J.C."/>
        </authorList>
    </citation>
    <scope>NUCLEOTIDE SEQUENCE [LARGE SCALE GENOMIC DNA]</scope>
    <source>
        <strain evidence="4 5">PCC 7420</strain>
    </source>
</reference>
<feature type="region of interest" description="Disordered" evidence="2">
    <location>
        <begin position="1371"/>
        <end position="1401"/>
    </location>
</feature>
<dbReference type="eggNOG" id="COG2067">
    <property type="taxonomic scope" value="Bacteria"/>
</dbReference>
<organism evidence="4 5">
    <name type="scientific">Coleofasciculus chthonoplastes PCC 7420</name>
    <dbReference type="NCBI Taxonomy" id="118168"/>
    <lineage>
        <taxon>Bacteria</taxon>
        <taxon>Bacillati</taxon>
        <taxon>Cyanobacteriota</taxon>
        <taxon>Cyanophyceae</taxon>
        <taxon>Coleofasciculales</taxon>
        <taxon>Coleofasciculaceae</taxon>
        <taxon>Coleofasciculus</taxon>
    </lineage>
</organism>
<gene>
    <name evidence="4" type="ORF">MC7420_5002</name>
</gene>
<dbReference type="STRING" id="118168.MC7420_5002"/>
<dbReference type="Proteomes" id="UP000003835">
    <property type="component" value="Unassembled WGS sequence"/>
</dbReference>